<feature type="compositionally biased region" description="Basic and acidic residues" evidence="1">
    <location>
        <begin position="43"/>
        <end position="53"/>
    </location>
</feature>
<dbReference type="EMBL" id="JH816225">
    <property type="protein sequence ID" value="EKC25215.1"/>
    <property type="molecule type" value="Genomic_DNA"/>
</dbReference>
<gene>
    <name evidence="2" type="ORF">CGI_10003819</name>
</gene>
<organism evidence="2">
    <name type="scientific">Magallana gigas</name>
    <name type="common">Pacific oyster</name>
    <name type="synonym">Crassostrea gigas</name>
    <dbReference type="NCBI Taxonomy" id="29159"/>
    <lineage>
        <taxon>Eukaryota</taxon>
        <taxon>Metazoa</taxon>
        <taxon>Spiralia</taxon>
        <taxon>Lophotrochozoa</taxon>
        <taxon>Mollusca</taxon>
        <taxon>Bivalvia</taxon>
        <taxon>Autobranchia</taxon>
        <taxon>Pteriomorphia</taxon>
        <taxon>Ostreida</taxon>
        <taxon>Ostreoidea</taxon>
        <taxon>Ostreidae</taxon>
        <taxon>Magallana</taxon>
    </lineage>
</organism>
<name>K1Q8L6_MAGGI</name>
<protein>
    <submittedName>
        <fullName evidence="2">Uncharacterized protein</fullName>
    </submittedName>
</protein>
<sequence>MADTSHRRTCVIAVDGSKYANDAVTSTSGNTPHKLLRKPAKQVRRESQSKHSNIENGTTQ</sequence>
<reference evidence="2" key="1">
    <citation type="journal article" date="2012" name="Nature">
        <title>The oyster genome reveals stress adaptation and complexity of shell formation.</title>
        <authorList>
            <person name="Zhang G."/>
            <person name="Fang X."/>
            <person name="Guo X."/>
            <person name="Li L."/>
            <person name="Luo R."/>
            <person name="Xu F."/>
            <person name="Yang P."/>
            <person name="Zhang L."/>
            <person name="Wang X."/>
            <person name="Qi H."/>
            <person name="Xiong Z."/>
            <person name="Que H."/>
            <person name="Xie Y."/>
            <person name="Holland P.W."/>
            <person name="Paps J."/>
            <person name="Zhu Y."/>
            <person name="Wu F."/>
            <person name="Chen Y."/>
            <person name="Wang J."/>
            <person name="Peng C."/>
            <person name="Meng J."/>
            <person name="Yang L."/>
            <person name="Liu J."/>
            <person name="Wen B."/>
            <person name="Zhang N."/>
            <person name="Huang Z."/>
            <person name="Zhu Q."/>
            <person name="Feng Y."/>
            <person name="Mount A."/>
            <person name="Hedgecock D."/>
            <person name="Xu Z."/>
            <person name="Liu Y."/>
            <person name="Domazet-Loso T."/>
            <person name="Du Y."/>
            <person name="Sun X."/>
            <person name="Zhang S."/>
            <person name="Liu B."/>
            <person name="Cheng P."/>
            <person name="Jiang X."/>
            <person name="Li J."/>
            <person name="Fan D."/>
            <person name="Wang W."/>
            <person name="Fu W."/>
            <person name="Wang T."/>
            <person name="Wang B."/>
            <person name="Zhang J."/>
            <person name="Peng Z."/>
            <person name="Li Y."/>
            <person name="Li N."/>
            <person name="Wang J."/>
            <person name="Chen M."/>
            <person name="He Y."/>
            <person name="Tan F."/>
            <person name="Song X."/>
            <person name="Zheng Q."/>
            <person name="Huang R."/>
            <person name="Yang H."/>
            <person name="Du X."/>
            <person name="Chen L."/>
            <person name="Yang M."/>
            <person name="Gaffney P.M."/>
            <person name="Wang S."/>
            <person name="Luo L."/>
            <person name="She Z."/>
            <person name="Ming Y."/>
            <person name="Huang W."/>
            <person name="Zhang S."/>
            <person name="Huang B."/>
            <person name="Zhang Y."/>
            <person name="Qu T."/>
            <person name="Ni P."/>
            <person name="Miao G."/>
            <person name="Wang J."/>
            <person name="Wang Q."/>
            <person name="Steinberg C.E."/>
            <person name="Wang H."/>
            <person name="Li N."/>
            <person name="Qian L."/>
            <person name="Zhang G."/>
            <person name="Li Y."/>
            <person name="Yang H."/>
            <person name="Liu X."/>
            <person name="Wang J."/>
            <person name="Yin Y."/>
            <person name="Wang J."/>
        </authorList>
    </citation>
    <scope>NUCLEOTIDE SEQUENCE [LARGE SCALE GENOMIC DNA]</scope>
    <source>
        <strain evidence="2">05x7-T-G4-1.051#20</strain>
    </source>
</reference>
<feature type="region of interest" description="Disordered" evidence="1">
    <location>
        <begin position="21"/>
        <end position="60"/>
    </location>
</feature>
<dbReference type="InParanoid" id="K1Q8L6"/>
<evidence type="ECO:0000256" key="1">
    <source>
        <dbReference type="SAM" id="MobiDB-lite"/>
    </source>
</evidence>
<accession>K1Q8L6</accession>
<evidence type="ECO:0000313" key="2">
    <source>
        <dbReference type="EMBL" id="EKC25215.1"/>
    </source>
</evidence>
<dbReference type="HOGENOM" id="CLU_2943966_0_0_1"/>
<dbReference type="AlphaFoldDB" id="K1Q8L6"/>
<proteinExistence type="predicted"/>